<protein>
    <recommendedName>
        <fullName evidence="4">Phosphatidic acid phosphatase type 2/haloperoxidase domain-containing protein</fullName>
    </recommendedName>
</protein>
<dbReference type="KEGG" id="mng:MNEG_9295"/>
<keyword evidence="3" id="KW-0472">Membrane</keyword>
<evidence type="ECO:0000256" key="2">
    <source>
        <dbReference type="SAM" id="MobiDB-lite"/>
    </source>
</evidence>
<feature type="domain" description="Phosphatidic acid phosphatase type 2/haloperoxidase" evidence="4">
    <location>
        <begin position="95"/>
        <end position="199"/>
    </location>
</feature>
<dbReference type="GO" id="GO:0008610">
    <property type="term" value="P:lipid biosynthetic process"/>
    <property type="evidence" value="ECO:0007669"/>
    <property type="project" value="TreeGrafter"/>
</dbReference>
<dbReference type="STRING" id="145388.A0A0D2JH42"/>
<organism evidence="5 6">
    <name type="scientific">Monoraphidium neglectum</name>
    <dbReference type="NCBI Taxonomy" id="145388"/>
    <lineage>
        <taxon>Eukaryota</taxon>
        <taxon>Viridiplantae</taxon>
        <taxon>Chlorophyta</taxon>
        <taxon>core chlorophytes</taxon>
        <taxon>Chlorophyceae</taxon>
        <taxon>CS clade</taxon>
        <taxon>Sphaeropleales</taxon>
        <taxon>Selenastraceae</taxon>
        <taxon>Monoraphidium</taxon>
    </lineage>
</organism>
<sequence>MIGISEQQQPRPDEPGAARGAHPAHAALEATALLSTTMDEDAAAAAAASSSGRPWGVPAPHTAAYRLLGHVNESTKWVVAGVVFVVLLAAHNEWAAWSVVGAVTSSFLCKVLKHVINEQRPASARKKDPGMPSSHSNSLNFLSVTAAMSLLHFGGRQPAAAPLAAATIATWLRVALGYHTWPQVVAGGLLGASTAAAWFAWGTAYAVPALRSWPPGVPLLYAATAVGMALFAVRNVLVWHQERRERRAGGKARGSDDSGGEWRGAQPQAAG</sequence>
<dbReference type="RefSeq" id="XP_013897687.1">
    <property type="nucleotide sequence ID" value="XM_014042233.1"/>
</dbReference>
<dbReference type="AlphaFoldDB" id="A0A0D2JH42"/>
<dbReference type="Proteomes" id="UP000054498">
    <property type="component" value="Unassembled WGS sequence"/>
</dbReference>
<feature type="transmembrane region" description="Helical" evidence="3">
    <location>
        <begin position="219"/>
        <end position="237"/>
    </location>
</feature>
<keyword evidence="1" id="KW-0378">Hydrolase</keyword>
<dbReference type="InterPro" id="IPR036938">
    <property type="entry name" value="PAP2/HPO_sf"/>
</dbReference>
<feature type="region of interest" description="Disordered" evidence="2">
    <location>
        <begin position="246"/>
        <end position="271"/>
    </location>
</feature>
<feature type="compositionally biased region" description="Polar residues" evidence="2">
    <location>
        <begin position="1"/>
        <end position="10"/>
    </location>
</feature>
<dbReference type="SUPFAM" id="SSF48317">
    <property type="entry name" value="Acid phosphatase/Vanadium-dependent haloperoxidase"/>
    <property type="match status" value="1"/>
</dbReference>
<evidence type="ECO:0000256" key="3">
    <source>
        <dbReference type="SAM" id="Phobius"/>
    </source>
</evidence>
<proteinExistence type="predicted"/>
<dbReference type="GO" id="GO:0047874">
    <property type="term" value="F:dolichyldiphosphatase activity"/>
    <property type="evidence" value="ECO:0007669"/>
    <property type="project" value="TreeGrafter"/>
</dbReference>
<dbReference type="Gene3D" id="1.20.144.10">
    <property type="entry name" value="Phosphatidic acid phosphatase type 2/haloperoxidase"/>
    <property type="match status" value="1"/>
</dbReference>
<feature type="compositionally biased region" description="Basic and acidic residues" evidence="2">
    <location>
        <begin position="246"/>
        <end position="256"/>
    </location>
</feature>
<dbReference type="OrthoDB" id="302705at2759"/>
<dbReference type="GO" id="GO:0005789">
    <property type="term" value="C:endoplasmic reticulum membrane"/>
    <property type="evidence" value="ECO:0007669"/>
    <property type="project" value="TreeGrafter"/>
</dbReference>
<gene>
    <name evidence="5" type="ORF">MNEG_9295</name>
</gene>
<evidence type="ECO:0000256" key="1">
    <source>
        <dbReference type="ARBA" id="ARBA00022801"/>
    </source>
</evidence>
<dbReference type="Pfam" id="PF01569">
    <property type="entry name" value="PAP2"/>
    <property type="match status" value="1"/>
</dbReference>
<evidence type="ECO:0000313" key="5">
    <source>
        <dbReference type="EMBL" id="KIY98667.1"/>
    </source>
</evidence>
<keyword evidence="3" id="KW-1133">Transmembrane helix</keyword>
<accession>A0A0D2JH42</accession>
<dbReference type="EMBL" id="KK102104">
    <property type="protein sequence ID" value="KIY98667.1"/>
    <property type="molecule type" value="Genomic_DNA"/>
</dbReference>
<keyword evidence="3" id="KW-0812">Transmembrane</keyword>
<feature type="transmembrane region" description="Helical" evidence="3">
    <location>
        <begin position="185"/>
        <end position="207"/>
    </location>
</feature>
<feature type="region of interest" description="Disordered" evidence="2">
    <location>
        <begin position="1"/>
        <end position="22"/>
    </location>
</feature>
<feature type="transmembrane region" description="Helical" evidence="3">
    <location>
        <begin position="159"/>
        <end position="178"/>
    </location>
</feature>
<dbReference type="GeneID" id="25742170"/>
<name>A0A0D2JH42_9CHLO</name>
<dbReference type="InterPro" id="IPR000326">
    <property type="entry name" value="PAP2/HPO"/>
</dbReference>
<dbReference type="PANTHER" id="PTHR11247">
    <property type="entry name" value="PALMITOYL-PROTEIN THIOESTERASE/DOLICHYLDIPHOSPHATASE 1"/>
    <property type="match status" value="1"/>
</dbReference>
<evidence type="ECO:0000313" key="6">
    <source>
        <dbReference type="Proteomes" id="UP000054498"/>
    </source>
</evidence>
<dbReference type="PANTHER" id="PTHR11247:SF40">
    <property type="entry name" value="LIPID PHOSPHATE PHOSPHATASE EPSILON 1, CHLOROPLASTIC"/>
    <property type="match status" value="1"/>
</dbReference>
<keyword evidence="6" id="KW-1185">Reference proteome</keyword>
<evidence type="ECO:0000259" key="4">
    <source>
        <dbReference type="SMART" id="SM00014"/>
    </source>
</evidence>
<reference evidence="5 6" key="1">
    <citation type="journal article" date="2013" name="BMC Genomics">
        <title>Reconstruction of the lipid metabolism for the microalga Monoraphidium neglectum from its genome sequence reveals characteristics suitable for biofuel production.</title>
        <authorList>
            <person name="Bogen C."/>
            <person name="Al-Dilaimi A."/>
            <person name="Albersmeier A."/>
            <person name="Wichmann J."/>
            <person name="Grundmann M."/>
            <person name="Rupp O."/>
            <person name="Lauersen K.J."/>
            <person name="Blifernez-Klassen O."/>
            <person name="Kalinowski J."/>
            <person name="Goesmann A."/>
            <person name="Mussgnug J.H."/>
            <person name="Kruse O."/>
        </authorList>
    </citation>
    <scope>NUCLEOTIDE SEQUENCE [LARGE SCALE GENOMIC DNA]</scope>
    <source>
        <strain evidence="5 6">SAG 48.87</strain>
    </source>
</reference>
<dbReference type="SMART" id="SM00014">
    <property type="entry name" value="acidPPc"/>
    <property type="match status" value="1"/>
</dbReference>
<dbReference type="GO" id="GO:0006487">
    <property type="term" value="P:protein N-linked glycosylation"/>
    <property type="evidence" value="ECO:0007669"/>
    <property type="project" value="TreeGrafter"/>
</dbReference>